<dbReference type="RefSeq" id="YP_009114838.1">
    <property type="nucleotide sequence ID" value="NC_026102.1"/>
</dbReference>
<keyword evidence="4" id="KW-0138">CF(0)</keyword>
<keyword evidence="3" id="KW-0813">Transport</keyword>
<organism evidence="13">
    <name type="scientific">Demodex folliculorum</name>
    <name type="common">Face mite</name>
    <dbReference type="NCBI Taxonomy" id="481310"/>
    <lineage>
        <taxon>Eukaryota</taxon>
        <taxon>Metazoa</taxon>
        <taxon>Ecdysozoa</taxon>
        <taxon>Arthropoda</taxon>
        <taxon>Chelicerata</taxon>
        <taxon>Arachnida</taxon>
        <taxon>Acari</taxon>
        <taxon>Acariformes</taxon>
        <taxon>Trombidiformes</taxon>
        <taxon>Prostigmata</taxon>
        <taxon>Eleutherengona</taxon>
        <taxon>Raphignathae</taxon>
        <taxon>Cheyletoidea</taxon>
        <taxon>Demodicidae</taxon>
        <taxon>Demodex</taxon>
    </lineage>
</organism>
<dbReference type="PRINTS" id="PR00123">
    <property type="entry name" value="ATPASEA"/>
</dbReference>
<evidence type="ECO:0000256" key="5">
    <source>
        <dbReference type="ARBA" id="ARBA00022692"/>
    </source>
</evidence>
<dbReference type="SUPFAM" id="SSF81336">
    <property type="entry name" value="F1F0 ATP synthase subunit A"/>
    <property type="match status" value="1"/>
</dbReference>
<keyword evidence="6" id="KW-0375">Hydrogen ion transport</keyword>
<name>A0A0A7DSZ0_DEMFO</name>
<dbReference type="GO" id="GO:0045259">
    <property type="term" value="C:proton-transporting ATP synthase complex"/>
    <property type="evidence" value="ECO:0007669"/>
    <property type="project" value="UniProtKB-KW"/>
</dbReference>
<geneLocation type="mitochondrion" evidence="13"/>
<evidence type="ECO:0000256" key="6">
    <source>
        <dbReference type="ARBA" id="ARBA00022781"/>
    </source>
</evidence>
<evidence type="ECO:0000256" key="1">
    <source>
        <dbReference type="ARBA" id="ARBA00004141"/>
    </source>
</evidence>
<dbReference type="EMBL" id="KM114226">
    <property type="protein sequence ID" value="AIW82492.1"/>
    <property type="molecule type" value="Genomic_DNA"/>
</dbReference>
<feature type="transmembrane region" description="Helical" evidence="12">
    <location>
        <begin position="189"/>
        <end position="216"/>
    </location>
</feature>
<dbReference type="InterPro" id="IPR045083">
    <property type="entry name" value="ATP_synth_F0_asu_bact/mt"/>
</dbReference>
<protein>
    <recommendedName>
        <fullName evidence="11">ATP synthase subunit a</fullName>
    </recommendedName>
</protein>
<feature type="transmembrane region" description="Helical" evidence="12">
    <location>
        <begin position="134"/>
        <end position="152"/>
    </location>
</feature>
<evidence type="ECO:0000256" key="11">
    <source>
        <dbReference type="RuleBase" id="RU004450"/>
    </source>
</evidence>
<comment type="similarity">
    <text evidence="2">Belongs to the ATPase A chain family.</text>
</comment>
<dbReference type="Pfam" id="PF00119">
    <property type="entry name" value="ATP-synt_A"/>
    <property type="match status" value="1"/>
</dbReference>
<dbReference type="AlphaFoldDB" id="A0A0A7DSZ0"/>
<keyword evidence="10" id="KW-0066">ATP synthesis</keyword>
<dbReference type="Gene3D" id="1.20.120.220">
    <property type="entry name" value="ATP synthase, F0 complex, subunit A"/>
    <property type="match status" value="1"/>
</dbReference>
<dbReference type="PANTHER" id="PTHR11410">
    <property type="entry name" value="ATP SYNTHASE SUBUNIT A"/>
    <property type="match status" value="1"/>
</dbReference>
<gene>
    <name evidence="13" type="primary">ATP6</name>
</gene>
<evidence type="ECO:0000256" key="8">
    <source>
        <dbReference type="ARBA" id="ARBA00023065"/>
    </source>
</evidence>
<evidence type="ECO:0000256" key="7">
    <source>
        <dbReference type="ARBA" id="ARBA00022989"/>
    </source>
</evidence>
<feature type="transmembrane region" description="Helical" evidence="12">
    <location>
        <begin position="15"/>
        <end position="34"/>
    </location>
</feature>
<evidence type="ECO:0000256" key="10">
    <source>
        <dbReference type="ARBA" id="ARBA00023310"/>
    </source>
</evidence>
<comment type="subcellular location">
    <subcellularLocation>
        <location evidence="1">Membrane</location>
        <topology evidence="1">Multi-pass membrane protein</topology>
    </subcellularLocation>
    <subcellularLocation>
        <location evidence="11">Mitochondrion inner membrane</location>
        <topology evidence="11">Multi-pass membrane protein</topology>
    </subcellularLocation>
</comment>
<dbReference type="PROSITE" id="PS00449">
    <property type="entry name" value="ATPASE_A"/>
    <property type="match status" value="1"/>
</dbReference>
<dbReference type="GO" id="GO:0046933">
    <property type="term" value="F:proton-transporting ATP synthase activity, rotational mechanism"/>
    <property type="evidence" value="ECO:0007669"/>
    <property type="project" value="TreeGrafter"/>
</dbReference>
<keyword evidence="13" id="KW-0496">Mitochondrion</keyword>
<dbReference type="PANTHER" id="PTHR11410:SF0">
    <property type="entry name" value="ATP SYNTHASE SUBUNIT A"/>
    <property type="match status" value="1"/>
</dbReference>
<dbReference type="InterPro" id="IPR035908">
    <property type="entry name" value="F0_ATP_A_sf"/>
</dbReference>
<evidence type="ECO:0000256" key="2">
    <source>
        <dbReference type="ARBA" id="ARBA00006810"/>
    </source>
</evidence>
<evidence type="ECO:0000256" key="12">
    <source>
        <dbReference type="SAM" id="Phobius"/>
    </source>
</evidence>
<feature type="transmembrane region" description="Helical" evidence="12">
    <location>
        <begin position="96"/>
        <end position="114"/>
    </location>
</feature>
<dbReference type="GeneID" id="22833368"/>
<dbReference type="CDD" id="cd00310">
    <property type="entry name" value="ATP-synt_Fo_a_6"/>
    <property type="match status" value="1"/>
</dbReference>
<proteinExistence type="inferred from homology"/>
<accession>A0A0A7DSZ0</accession>
<dbReference type="InterPro" id="IPR000568">
    <property type="entry name" value="ATP_synth_F0_asu"/>
</dbReference>
<evidence type="ECO:0000256" key="9">
    <source>
        <dbReference type="ARBA" id="ARBA00023136"/>
    </source>
</evidence>
<evidence type="ECO:0000313" key="13">
    <source>
        <dbReference type="EMBL" id="AIW82492.1"/>
    </source>
</evidence>
<feature type="transmembrane region" description="Helical" evidence="12">
    <location>
        <begin position="158"/>
        <end position="177"/>
    </location>
</feature>
<dbReference type="NCBIfam" id="TIGR01131">
    <property type="entry name" value="ATP_synt_6_or_A"/>
    <property type="match status" value="1"/>
</dbReference>
<keyword evidence="9 12" id="KW-0472">Membrane</keyword>
<sequence>MMNNIFNQFDPSNSFLNPFIYSATLTLLITSSHMKTNITKSIISLLTNNLMKENSSNMSPNSYKMSNQMLTNTFLMTAILNLMALNLYSWSNTSHLSFNISLILLTWVPIFLLIMSMKKKHFLIHLIPPSTPNLLVPFMFMIELVSFFIRPITLTMRLTANMIAGHIMILLNSNLILNSNIFNFFPSMAFTLLSIMELLVAILQAYIIMTLLSMFMSEI</sequence>
<keyword evidence="5 12" id="KW-0812">Transmembrane</keyword>
<reference evidence="13" key="1">
    <citation type="journal article" date="2014" name="BMC Genomics">
        <title>Complete mitochondrial genomes of the human follicle mites Demodex brevis and D. folliculorum: novel gene arrangement, truncated tRNA genes, and ancient divergence between species.</title>
        <authorList>
            <person name="Palopoli M.F."/>
            <person name="Minot S."/>
            <person name="Pei D."/>
            <person name="Satterly A."/>
            <person name="Endrizzi J."/>
        </authorList>
    </citation>
    <scope>NUCLEOTIDE SEQUENCE</scope>
</reference>
<feature type="transmembrane region" description="Helical" evidence="12">
    <location>
        <begin position="69"/>
        <end position="90"/>
    </location>
</feature>
<dbReference type="InterPro" id="IPR023011">
    <property type="entry name" value="ATP_synth_F0_asu_AS"/>
</dbReference>
<keyword evidence="7 12" id="KW-1133">Transmembrane helix</keyword>
<evidence type="ECO:0000256" key="4">
    <source>
        <dbReference type="ARBA" id="ARBA00022547"/>
    </source>
</evidence>
<evidence type="ECO:0000256" key="3">
    <source>
        <dbReference type="ARBA" id="ARBA00022448"/>
    </source>
</evidence>
<keyword evidence="8" id="KW-0406">Ion transport</keyword>
<dbReference type="CTD" id="4508"/>
<dbReference type="GO" id="GO:0005743">
    <property type="term" value="C:mitochondrial inner membrane"/>
    <property type="evidence" value="ECO:0007669"/>
    <property type="project" value="UniProtKB-SubCell"/>
</dbReference>